<comment type="caution">
    <text evidence="7">The sequence shown here is derived from an EMBL/GenBank/DDBJ whole genome shotgun (WGS) entry which is preliminary data.</text>
</comment>
<dbReference type="GO" id="GO:0006865">
    <property type="term" value="P:amino acid transport"/>
    <property type="evidence" value="ECO:0007669"/>
    <property type="project" value="TreeGrafter"/>
</dbReference>
<dbReference type="SMART" id="SM00062">
    <property type="entry name" value="PBPb"/>
    <property type="match status" value="1"/>
</dbReference>
<keyword evidence="2" id="KW-0813">Transport</keyword>
<reference evidence="7" key="1">
    <citation type="submission" date="2021-10" db="EMBL/GenBank/DDBJ databases">
        <title>Anaerobic single-cell dispensing facilitates the cultivation of human gut bacteria.</title>
        <authorList>
            <person name="Afrizal A."/>
        </authorList>
    </citation>
    <scope>NUCLEOTIDE SEQUENCE</scope>
    <source>
        <strain evidence="7">CLA-AA-H274</strain>
    </source>
</reference>
<evidence type="ECO:0000256" key="1">
    <source>
        <dbReference type="ARBA" id="ARBA00010333"/>
    </source>
</evidence>
<keyword evidence="8" id="KW-1185">Reference proteome</keyword>
<evidence type="ECO:0000259" key="6">
    <source>
        <dbReference type="SMART" id="SM00062"/>
    </source>
</evidence>
<dbReference type="AlphaFoldDB" id="A0AAE3AQ33"/>
<dbReference type="PANTHER" id="PTHR30085">
    <property type="entry name" value="AMINO ACID ABC TRANSPORTER PERMEASE"/>
    <property type="match status" value="1"/>
</dbReference>
<dbReference type="InterPro" id="IPR001638">
    <property type="entry name" value="Solute-binding_3/MltF_N"/>
</dbReference>
<dbReference type="SUPFAM" id="SSF53850">
    <property type="entry name" value="Periplasmic binding protein-like II"/>
    <property type="match status" value="1"/>
</dbReference>
<evidence type="ECO:0000313" key="8">
    <source>
        <dbReference type="Proteomes" id="UP001198962"/>
    </source>
</evidence>
<sequence length="304" mass="32198">MKKNMFKTGTALFATAMMMAAVLTGCSGSDSGASTTAPADTTATTTEGSSADNSSASGDTTADVQKIIDAGKLKVGTKVDVPKFGYQNPETGKMEGVEVDLAYEIAGEIFGCTADEAKDKDLVAFQGVTAKTRGPLLDNGEVDLVIATYTITPERKEKWNFSDPYYTDAVGLLVLKDSGIESINDLDGKIIGVSQGSTTAKAFGEYTKENNIDVKPEFEEFDGYPSLAAALAAKNIDVFSVDRAILAGYNDDSTTLLPDRFAEQEYGVASKLDNKGLAELVNGVVDDLKSSGKMDEMMKGWGIE</sequence>
<evidence type="ECO:0000256" key="3">
    <source>
        <dbReference type="ARBA" id="ARBA00022729"/>
    </source>
</evidence>
<organism evidence="7 8">
    <name type="scientific">Brotaphodocola catenula</name>
    <dbReference type="NCBI Taxonomy" id="2885361"/>
    <lineage>
        <taxon>Bacteria</taxon>
        <taxon>Bacillati</taxon>
        <taxon>Bacillota</taxon>
        <taxon>Clostridia</taxon>
        <taxon>Lachnospirales</taxon>
        <taxon>Lachnospiraceae</taxon>
        <taxon>Brotaphodocola</taxon>
    </lineage>
</organism>
<feature type="chain" id="PRO_5042020360" evidence="5">
    <location>
        <begin position="21"/>
        <end position="304"/>
    </location>
</feature>
<evidence type="ECO:0000256" key="5">
    <source>
        <dbReference type="SAM" id="SignalP"/>
    </source>
</evidence>
<dbReference type="Proteomes" id="UP001198962">
    <property type="component" value="Unassembled WGS sequence"/>
</dbReference>
<protein>
    <submittedName>
        <fullName evidence="7">Transporter substrate-binding domain-containing protein</fullName>
    </submittedName>
</protein>
<dbReference type="InterPro" id="IPR051455">
    <property type="entry name" value="Bact_solute-bind_prot3"/>
</dbReference>
<dbReference type="PANTHER" id="PTHR30085:SF6">
    <property type="entry name" value="ABC TRANSPORTER GLUTAMINE-BINDING PROTEIN GLNH"/>
    <property type="match status" value="1"/>
</dbReference>
<evidence type="ECO:0000313" key="7">
    <source>
        <dbReference type="EMBL" id="MCC2164590.1"/>
    </source>
</evidence>
<feature type="signal peptide" evidence="5">
    <location>
        <begin position="1"/>
        <end position="20"/>
    </location>
</feature>
<dbReference type="GO" id="GO:0005576">
    <property type="term" value="C:extracellular region"/>
    <property type="evidence" value="ECO:0007669"/>
    <property type="project" value="TreeGrafter"/>
</dbReference>
<dbReference type="RefSeq" id="WP_308451202.1">
    <property type="nucleotide sequence ID" value="NZ_JAJEPU010000016.1"/>
</dbReference>
<keyword evidence="3 5" id="KW-0732">Signal</keyword>
<dbReference type="EMBL" id="JAJEPU010000016">
    <property type="protein sequence ID" value="MCC2164590.1"/>
    <property type="molecule type" value="Genomic_DNA"/>
</dbReference>
<dbReference type="Pfam" id="PF00497">
    <property type="entry name" value="SBP_bac_3"/>
    <property type="match status" value="1"/>
</dbReference>
<name>A0AAE3AQ33_9FIRM</name>
<evidence type="ECO:0000256" key="4">
    <source>
        <dbReference type="SAM" id="MobiDB-lite"/>
    </source>
</evidence>
<dbReference type="PROSITE" id="PS51257">
    <property type="entry name" value="PROKAR_LIPOPROTEIN"/>
    <property type="match status" value="1"/>
</dbReference>
<feature type="region of interest" description="Disordered" evidence="4">
    <location>
        <begin position="30"/>
        <end position="60"/>
    </location>
</feature>
<proteinExistence type="inferred from homology"/>
<dbReference type="Gene3D" id="3.40.190.10">
    <property type="entry name" value="Periplasmic binding protein-like II"/>
    <property type="match status" value="2"/>
</dbReference>
<gene>
    <name evidence="7" type="ORF">LKD32_06805</name>
</gene>
<evidence type="ECO:0000256" key="2">
    <source>
        <dbReference type="ARBA" id="ARBA00022448"/>
    </source>
</evidence>
<feature type="domain" description="Solute-binding protein family 3/N-terminal" evidence="6">
    <location>
        <begin position="72"/>
        <end position="304"/>
    </location>
</feature>
<dbReference type="GO" id="GO:0030288">
    <property type="term" value="C:outer membrane-bounded periplasmic space"/>
    <property type="evidence" value="ECO:0007669"/>
    <property type="project" value="TreeGrafter"/>
</dbReference>
<accession>A0AAE3AQ33</accession>
<comment type="similarity">
    <text evidence="1">Belongs to the bacterial solute-binding protein 3 family.</text>
</comment>